<dbReference type="Pfam" id="PF26281">
    <property type="entry name" value="Histone_ABTB"/>
    <property type="match status" value="1"/>
</dbReference>
<evidence type="ECO:0000313" key="6">
    <source>
        <dbReference type="Proteomes" id="UP000694565"/>
    </source>
</evidence>
<evidence type="ECO:0000313" key="5">
    <source>
        <dbReference type="Ensembl" id="ENSCLMP00005050681.1"/>
    </source>
</evidence>
<dbReference type="InterPro" id="IPR052089">
    <property type="entry name" value="Ankyrin-BTB/POZ_domain"/>
</dbReference>
<dbReference type="InterPro" id="IPR036770">
    <property type="entry name" value="Ankyrin_rpt-contain_sf"/>
</dbReference>
<dbReference type="SUPFAM" id="SSF54695">
    <property type="entry name" value="POZ domain"/>
    <property type="match status" value="1"/>
</dbReference>
<dbReference type="PROSITE" id="PS50297">
    <property type="entry name" value="ANK_REP_REGION"/>
    <property type="match status" value="3"/>
</dbReference>
<feature type="repeat" description="ANK" evidence="3">
    <location>
        <begin position="609"/>
        <end position="641"/>
    </location>
</feature>
<dbReference type="PANTHER" id="PTHR46071">
    <property type="entry name" value="ANKYRIN REPEAT AND BTB/POZ DOMAIN-CONTAINING"/>
    <property type="match status" value="1"/>
</dbReference>
<dbReference type="InterPro" id="IPR009072">
    <property type="entry name" value="Histone-fold"/>
</dbReference>
<keyword evidence="1" id="KW-0677">Repeat</keyword>
<organism evidence="5 6">
    <name type="scientific">Cyclopterus lumpus</name>
    <name type="common">Lumpsucker</name>
    <dbReference type="NCBI Taxonomy" id="8103"/>
    <lineage>
        <taxon>Eukaryota</taxon>
        <taxon>Metazoa</taxon>
        <taxon>Chordata</taxon>
        <taxon>Craniata</taxon>
        <taxon>Vertebrata</taxon>
        <taxon>Euteleostomi</taxon>
        <taxon>Actinopterygii</taxon>
        <taxon>Neopterygii</taxon>
        <taxon>Teleostei</taxon>
        <taxon>Neoteleostei</taxon>
        <taxon>Acanthomorphata</taxon>
        <taxon>Eupercaria</taxon>
        <taxon>Perciformes</taxon>
        <taxon>Cottioidei</taxon>
        <taxon>Cottales</taxon>
        <taxon>Cyclopteridae</taxon>
        <taxon>Cyclopterus</taxon>
    </lineage>
</organism>
<evidence type="ECO:0000259" key="4">
    <source>
        <dbReference type="Pfam" id="PF26281"/>
    </source>
</evidence>
<sequence length="1010" mass="111538">MAGLSNVHMKTLEDLTLDSGYGAGDSCKSLSLSSSKSNSQAFMTAPHRGNWWYYSGSMNSRNNSWDTVNTVLPEDPEDIFSKCPRLPELEEFPWNEDEVAKILRKVSGSMSVKGGPAPAFSPEAVRRLSALLRRALIRISREAQRLSVMHCRCTRFEVQSAMRLVLSWALADHCVSATVKAISMYSMSAGELLRKGKSARCGLSFSVGRFFRWMVDTRISVRIHEYAAICLTACMEALVEEIGARVLMAERGHSWPDSGSAGALMSVEALEGVVNNDAELWGVLQLYEHLICGKNANGVLSLPAHFSPYTENQQTSVDSREDAYAQLELRTLEQSLLATCVGSISELSDLVSRAMHHMQRLSSVRPGMSPARHARPQQPVSWSPDALHTLYYFLRCPQMESMENPNLDPPRMALSKERPFLLLPPLMEWMRVAIVHAEHRKSLLVDSDDVRQTARLLLPGLDCEPRQLKPECCFSSFKRLDSKAATDKFQLDLGFRMLNCGRTDLIGQAIEFLGPDGVNSMDDQGMTPLMYACAAGDEALVQMLIDAGANLDLAVPPCSPKHPSVHPDSRHWAALTFAVLHGHISVVQLLLDAGANVEGAAVRNGQESTADTPLQLASAAGNYEMVSLLLARGADPLSKTHDGNALTSSLYEDMNCFSHAAAHGHRNVLRKLLTQPQQVKEDVLSLEEILAEGVEGEEAPRLCKARMKALQEASYYSAEHGYLDVTMELRAMGVPWKLHVWLESLRCAQQQSRAGVTLSLFREFTTIKEEDYCEELVTIGLPLMFNILRTTKAILQQLATIFSHCFGPAPLPAIPGMKATLSAQLDPHFLNNQEMSDVTFVVEGKPFYGHRVLLITASDRQGSSSRVLTQILMMMSYLYCGGTESLKTIVPDLLELLSAASLFHLGVLQRHCELICSRLINLDNAVNIYKTAKAHGSLELSSFCEGYFLQQMPALLEREAFRSLLLGPPAARHGHNSTSTLLHSRGESPLEELEATLAQRLLSLCVTSRV</sequence>
<dbReference type="FunFam" id="1.25.40.20:FF:000045">
    <property type="entry name" value="Ankyrin repeat and BTB/POZ domain-containing protein 2"/>
    <property type="match status" value="1"/>
</dbReference>
<gene>
    <name evidence="5" type="primary">abtb2b</name>
</gene>
<dbReference type="Proteomes" id="UP000694565">
    <property type="component" value="Unplaced"/>
</dbReference>
<name>A0A8C3B2X1_CYCLU</name>
<evidence type="ECO:0000256" key="1">
    <source>
        <dbReference type="ARBA" id="ARBA00022737"/>
    </source>
</evidence>
<feature type="repeat" description="ANK" evidence="3">
    <location>
        <begin position="524"/>
        <end position="556"/>
    </location>
</feature>
<feature type="domain" description="ABTB2/3 histone-like" evidence="4">
    <location>
        <begin position="93"/>
        <end position="233"/>
    </location>
</feature>
<reference evidence="5" key="2">
    <citation type="submission" date="2025-09" db="UniProtKB">
        <authorList>
            <consortium name="Ensembl"/>
        </authorList>
    </citation>
    <scope>IDENTIFICATION</scope>
</reference>
<reference evidence="5" key="1">
    <citation type="submission" date="2025-08" db="UniProtKB">
        <authorList>
            <consortium name="Ensembl"/>
        </authorList>
    </citation>
    <scope>IDENTIFICATION</scope>
</reference>
<dbReference type="CDD" id="cd22913">
    <property type="entry name" value="HFD_ABTB2-like"/>
    <property type="match status" value="1"/>
</dbReference>
<dbReference type="Pfam" id="PF12796">
    <property type="entry name" value="Ank_2"/>
    <property type="match status" value="1"/>
</dbReference>
<proteinExistence type="predicted"/>
<dbReference type="GeneTree" id="ENSGT00940000157661"/>
<dbReference type="PANTHER" id="PTHR46071:SF3">
    <property type="entry name" value="ANKYRIN REPEAT AND BTB_POZ DOMAIN-CONTAINING PROTEIN 2"/>
    <property type="match status" value="1"/>
</dbReference>
<dbReference type="Gene3D" id="3.30.710.10">
    <property type="entry name" value="Potassium Channel Kv1.1, Chain A"/>
    <property type="match status" value="2"/>
</dbReference>
<dbReference type="InterPro" id="IPR011333">
    <property type="entry name" value="SKP1/BTB/POZ_sf"/>
</dbReference>
<evidence type="ECO:0000256" key="2">
    <source>
        <dbReference type="ARBA" id="ARBA00023043"/>
    </source>
</evidence>
<keyword evidence="2 3" id="KW-0040">ANK repeat</keyword>
<dbReference type="InterPro" id="IPR002110">
    <property type="entry name" value="Ankyrin_rpt"/>
</dbReference>
<evidence type="ECO:0000256" key="3">
    <source>
        <dbReference type="PROSITE-ProRule" id="PRU00023"/>
    </source>
</evidence>
<dbReference type="InterPro" id="IPR059008">
    <property type="entry name" value="ABTB2/3_histone"/>
</dbReference>
<protein>
    <submittedName>
        <fullName evidence="5">Ankyrin repeat and BTB domain containing 2</fullName>
    </submittedName>
</protein>
<dbReference type="SUPFAM" id="SSF48403">
    <property type="entry name" value="Ankyrin repeat"/>
    <property type="match status" value="1"/>
</dbReference>
<dbReference type="SUPFAM" id="SSF47113">
    <property type="entry name" value="Histone-fold"/>
    <property type="match status" value="2"/>
</dbReference>
<dbReference type="Gene3D" id="1.25.40.20">
    <property type="entry name" value="Ankyrin repeat-containing domain"/>
    <property type="match status" value="1"/>
</dbReference>
<dbReference type="Gene3D" id="1.10.20.10">
    <property type="entry name" value="Histone, subunit A"/>
    <property type="match status" value="1"/>
</dbReference>
<dbReference type="GO" id="GO:0046982">
    <property type="term" value="F:protein heterodimerization activity"/>
    <property type="evidence" value="ECO:0007669"/>
    <property type="project" value="InterPro"/>
</dbReference>
<dbReference type="PROSITE" id="PS50088">
    <property type="entry name" value="ANK_REPEAT"/>
    <property type="match status" value="3"/>
</dbReference>
<dbReference type="FunFam" id="1.10.20.10:FF:000057">
    <property type="entry name" value="ankyrin repeat and BTB/POZ domain-containing protein 2"/>
    <property type="match status" value="1"/>
</dbReference>
<dbReference type="Pfam" id="PF00023">
    <property type="entry name" value="Ank"/>
    <property type="match status" value="1"/>
</dbReference>
<feature type="repeat" description="ANK" evidence="3">
    <location>
        <begin position="570"/>
        <end position="602"/>
    </location>
</feature>
<dbReference type="SMART" id="SM00248">
    <property type="entry name" value="ANK"/>
    <property type="match status" value="4"/>
</dbReference>
<accession>A0A8C3B2X1</accession>
<keyword evidence="6" id="KW-1185">Reference proteome</keyword>
<dbReference type="Ensembl" id="ENSCLMT00005052340.1">
    <property type="protein sequence ID" value="ENSCLMP00005050681.1"/>
    <property type="gene ID" value="ENSCLMG00005022973.1"/>
</dbReference>
<dbReference type="AlphaFoldDB" id="A0A8C3B2X1"/>